<dbReference type="InterPro" id="IPR018466">
    <property type="entry name" value="Kre9/Knh1-like_N"/>
</dbReference>
<sequence>MAVILLGLLPPSRYVGAYLITSPEVDDFWYIGSKKPLRWTSVNSDPANFSIAITNQDPNTYPTALSTLVVKGLPKKMEKYEMPASAIRGLKEGSGYQINIMSVEGGAILAQSPPFTISREDDETGMGDGVDNDQEERIEEELPTSDNEAHDVHKAKKGKDDIYRYQRLSKTHHNGHTHKHARPFRSRQRLQQAKRKSNALYNSTPKFDHSRSACSRSPRNPRVAKVVRV</sequence>
<dbReference type="Proteomes" id="UP000235392">
    <property type="component" value="Unassembled WGS sequence"/>
</dbReference>
<keyword evidence="1 3" id="KW-0732">Signal</keyword>
<dbReference type="EMBL" id="PGCI01000117">
    <property type="protein sequence ID" value="PLW39244.1"/>
    <property type="molecule type" value="Genomic_DNA"/>
</dbReference>
<evidence type="ECO:0000313" key="6">
    <source>
        <dbReference type="Proteomes" id="UP000235392"/>
    </source>
</evidence>
<evidence type="ECO:0000256" key="3">
    <source>
        <dbReference type="SAM" id="SignalP"/>
    </source>
</evidence>
<dbReference type="Pfam" id="PF10342">
    <property type="entry name" value="Kre9_KNH"/>
    <property type="match status" value="1"/>
</dbReference>
<comment type="caution">
    <text evidence="5">The sequence shown here is derived from an EMBL/GenBank/DDBJ whole genome shotgun (WGS) entry which is preliminary data.</text>
</comment>
<proteinExistence type="predicted"/>
<dbReference type="InterPro" id="IPR052479">
    <property type="entry name" value="GPI-anchor_Adhesion_Reg"/>
</dbReference>
<feature type="region of interest" description="Disordered" evidence="2">
    <location>
        <begin position="170"/>
        <end position="229"/>
    </location>
</feature>
<feature type="domain" description="Yeast cell wall synthesis Kre9/Knh1-like N-terminal" evidence="4">
    <location>
        <begin position="23"/>
        <end position="117"/>
    </location>
</feature>
<dbReference type="AlphaFoldDB" id="A0A2N5UNA4"/>
<organism evidence="5 6">
    <name type="scientific">Puccinia coronata f. sp. avenae</name>
    <dbReference type="NCBI Taxonomy" id="200324"/>
    <lineage>
        <taxon>Eukaryota</taxon>
        <taxon>Fungi</taxon>
        <taxon>Dikarya</taxon>
        <taxon>Basidiomycota</taxon>
        <taxon>Pucciniomycotina</taxon>
        <taxon>Pucciniomycetes</taxon>
        <taxon>Pucciniales</taxon>
        <taxon>Pucciniaceae</taxon>
        <taxon>Puccinia</taxon>
    </lineage>
</organism>
<feature type="compositionally biased region" description="Basic and acidic residues" evidence="2">
    <location>
        <begin position="147"/>
        <end position="156"/>
    </location>
</feature>
<evidence type="ECO:0000256" key="1">
    <source>
        <dbReference type="ARBA" id="ARBA00022729"/>
    </source>
</evidence>
<protein>
    <recommendedName>
        <fullName evidence="4">Yeast cell wall synthesis Kre9/Knh1-like N-terminal domain-containing protein</fullName>
    </recommendedName>
</protein>
<evidence type="ECO:0000313" key="5">
    <source>
        <dbReference type="EMBL" id="PLW39244.1"/>
    </source>
</evidence>
<accession>A0A2N5UNA4</accession>
<dbReference type="PANTHER" id="PTHR35185:SF3">
    <property type="entry name" value="SERINE_THREONINE-RICH PROTEIN ADG2"/>
    <property type="match status" value="1"/>
</dbReference>
<evidence type="ECO:0000259" key="4">
    <source>
        <dbReference type="Pfam" id="PF10342"/>
    </source>
</evidence>
<feature type="compositionally biased region" description="Basic residues" evidence="2">
    <location>
        <begin position="170"/>
        <end position="197"/>
    </location>
</feature>
<feature type="chain" id="PRO_5014872495" description="Yeast cell wall synthesis Kre9/Knh1-like N-terminal domain-containing protein" evidence="3">
    <location>
        <begin position="18"/>
        <end position="229"/>
    </location>
</feature>
<dbReference type="PANTHER" id="PTHR35185">
    <property type="entry name" value="SERINE/THREONINE-RICH PROTEIN ADG2-RELATED"/>
    <property type="match status" value="1"/>
</dbReference>
<gene>
    <name evidence="5" type="ORF">PCASD_05330</name>
</gene>
<reference evidence="5 6" key="1">
    <citation type="submission" date="2017-11" db="EMBL/GenBank/DDBJ databases">
        <title>De novo assembly and phasing of dikaryotic genomes from two isolates of Puccinia coronata f. sp. avenae, the causal agent of oat crown rust.</title>
        <authorList>
            <person name="Miller M.E."/>
            <person name="Zhang Y."/>
            <person name="Omidvar V."/>
            <person name="Sperschneider J."/>
            <person name="Schwessinger B."/>
            <person name="Raley C."/>
            <person name="Palmer J.M."/>
            <person name="Garnica D."/>
            <person name="Upadhyaya N."/>
            <person name="Rathjen J."/>
            <person name="Taylor J.M."/>
            <person name="Park R.F."/>
            <person name="Dodds P.N."/>
            <person name="Hirsch C.D."/>
            <person name="Kianian S.F."/>
            <person name="Figueroa M."/>
        </authorList>
    </citation>
    <scope>NUCLEOTIDE SEQUENCE [LARGE SCALE GENOMIC DNA]</scope>
    <source>
        <strain evidence="5">12SD80</strain>
    </source>
</reference>
<name>A0A2N5UNA4_9BASI</name>
<evidence type="ECO:0000256" key="2">
    <source>
        <dbReference type="SAM" id="MobiDB-lite"/>
    </source>
</evidence>
<feature type="region of interest" description="Disordered" evidence="2">
    <location>
        <begin position="137"/>
        <end position="156"/>
    </location>
</feature>
<feature type="signal peptide" evidence="3">
    <location>
        <begin position="1"/>
        <end position="17"/>
    </location>
</feature>